<gene>
    <name evidence="2" type="ORF">L228DRAFT_239339</name>
</gene>
<evidence type="ECO:0000313" key="2">
    <source>
        <dbReference type="EMBL" id="KZF22364.1"/>
    </source>
</evidence>
<keyword evidence="3" id="KW-1185">Reference proteome</keyword>
<evidence type="ECO:0000313" key="3">
    <source>
        <dbReference type="Proteomes" id="UP000076632"/>
    </source>
</evidence>
<accession>A0A165GM94</accession>
<dbReference type="InParanoid" id="A0A165GM94"/>
<sequence>MPRMDIHNVRRRINDATKKGREPSQRDKDALNEWRRENGLQVESRTEPTGEQVQVTPTKVKVPEMNLNVSDDEKDSKFVVENYGIPVGVTNTKPRRVVVVEINPYHKRMDIKALPVTRYGHLIVPNEIRNVSYDDVTFDQNLGITCPRDLVAVALTRKDTFWADAQDYYDTSDDYSFKIAQASVRSKKLYRDPLRANVQGLSRQQTIQRTVNFADAMVDVTDDLQEKLAAFAKGEISDLQLRSAAVAVVDKITVIHARAKRGDYDDRPVNATFENYLSEGLTYEQRPDEEIEDTEVEDDDFNVSTDEESSSVESIDQ</sequence>
<dbReference type="Proteomes" id="UP000076632">
    <property type="component" value="Unassembled WGS sequence"/>
</dbReference>
<dbReference type="RefSeq" id="XP_018187919.1">
    <property type="nucleotide sequence ID" value="XM_018331132.1"/>
</dbReference>
<dbReference type="AlphaFoldDB" id="A0A165GM94"/>
<organism evidence="2 3">
    <name type="scientific">Xylona heveae (strain CBS 132557 / TC161)</name>
    <dbReference type="NCBI Taxonomy" id="1328760"/>
    <lineage>
        <taxon>Eukaryota</taxon>
        <taxon>Fungi</taxon>
        <taxon>Dikarya</taxon>
        <taxon>Ascomycota</taxon>
        <taxon>Pezizomycotina</taxon>
        <taxon>Xylonomycetes</taxon>
        <taxon>Xylonales</taxon>
        <taxon>Xylonaceae</taxon>
        <taxon>Xylona</taxon>
    </lineage>
</organism>
<reference evidence="2 3" key="1">
    <citation type="journal article" date="2016" name="Fungal Biol.">
        <title>The genome of Xylona heveae provides a window into fungal endophytism.</title>
        <authorList>
            <person name="Gazis R."/>
            <person name="Kuo A."/>
            <person name="Riley R."/>
            <person name="LaButti K."/>
            <person name="Lipzen A."/>
            <person name="Lin J."/>
            <person name="Amirebrahimi M."/>
            <person name="Hesse C.N."/>
            <person name="Spatafora J.W."/>
            <person name="Henrissat B."/>
            <person name="Hainaut M."/>
            <person name="Grigoriev I.V."/>
            <person name="Hibbett D.S."/>
        </authorList>
    </citation>
    <scope>NUCLEOTIDE SEQUENCE [LARGE SCALE GENOMIC DNA]</scope>
    <source>
        <strain evidence="2 3">TC161</strain>
    </source>
</reference>
<protein>
    <submittedName>
        <fullName evidence="2">Uncharacterized protein</fullName>
    </submittedName>
</protein>
<proteinExistence type="predicted"/>
<name>A0A165GM94_XYLHT</name>
<feature type="compositionally biased region" description="Acidic residues" evidence="1">
    <location>
        <begin position="287"/>
        <end position="317"/>
    </location>
</feature>
<evidence type="ECO:0000256" key="1">
    <source>
        <dbReference type="SAM" id="MobiDB-lite"/>
    </source>
</evidence>
<dbReference type="EMBL" id="KV407459">
    <property type="protein sequence ID" value="KZF22364.1"/>
    <property type="molecule type" value="Genomic_DNA"/>
</dbReference>
<feature type="region of interest" description="Disordered" evidence="1">
    <location>
        <begin position="280"/>
        <end position="317"/>
    </location>
</feature>
<feature type="region of interest" description="Disordered" evidence="1">
    <location>
        <begin position="1"/>
        <end position="54"/>
    </location>
</feature>
<dbReference type="GeneID" id="28896269"/>
<feature type="compositionally biased region" description="Basic and acidic residues" evidence="1">
    <location>
        <begin position="1"/>
        <end position="48"/>
    </location>
</feature>